<evidence type="ECO:0000313" key="2">
    <source>
        <dbReference type="EMBL" id="KAH9835482.1"/>
    </source>
</evidence>
<comment type="caution">
    <text evidence="2">The sequence shown here is derived from an EMBL/GenBank/DDBJ whole genome shotgun (WGS) entry which is preliminary data.</text>
</comment>
<protein>
    <submittedName>
        <fullName evidence="2">Uncharacterized protein</fullName>
    </submittedName>
</protein>
<feature type="region of interest" description="Disordered" evidence="1">
    <location>
        <begin position="1"/>
        <end position="25"/>
    </location>
</feature>
<sequence length="525" mass="58264">MASEGRPQPNASRPRAKRRMTESELAEYRRRRAVGACKKCAQRKRKCVHAFQESEQPSASRLAYRTNTDGEAICAICRERLKEGDLTARARHSHNELDEGSVLPASNAEYLGEALRIHTPQSQEARAIMLLIESIACEGADHSWFDDVPSRLGHDLTLDACTGALQHACWYRRKLPGVTLEKCFATLAEALEALKISVTENKVSDHTAAAVAAIAPADAVRSGHALLNPGHLDGLMAILKTLAARGPMTLLARRVLEYSFCDAFVLAAVRGISSPLESIDPYEYRGGYDDLTPPEPRLRRIGNELCVRLPRFIKLVREACVSADPEAIFAALECAQQLVALADDAGEAEFMEFIPIAKTTDPSDAVISQRSFLYRSLPSFEAGIYYWTTRMSVLRLCQRLRLYFPDLCDRYGIPSVSQALAIVHQYGRNVVMSAEYAHTLRARKRKRLFSYGLIACWGVLRDHPDILIAVSGGIVKLRAWLTTNVNKALVGKEILTEKDMDDAAELFVGGPLANVYKDLYETPMQ</sequence>
<name>A0A9W7SW76_9PEZI</name>
<evidence type="ECO:0000256" key="1">
    <source>
        <dbReference type="SAM" id="MobiDB-lite"/>
    </source>
</evidence>
<dbReference type="Proteomes" id="UP001138500">
    <property type="component" value="Unassembled WGS sequence"/>
</dbReference>
<organism evidence="2 3">
    <name type="scientific">Teratosphaeria destructans</name>
    <dbReference type="NCBI Taxonomy" id="418781"/>
    <lineage>
        <taxon>Eukaryota</taxon>
        <taxon>Fungi</taxon>
        <taxon>Dikarya</taxon>
        <taxon>Ascomycota</taxon>
        <taxon>Pezizomycotina</taxon>
        <taxon>Dothideomycetes</taxon>
        <taxon>Dothideomycetidae</taxon>
        <taxon>Mycosphaerellales</taxon>
        <taxon>Teratosphaeriaceae</taxon>
        <taxon>Teratosphaeria</taxon>
    </lineage>
</organism>
<reference evidence="2 3" key="2">
    <citation type="journal article" date="2021" name="Curr. Genet.">
        <title>Genetic response to nitrogen starvation in the aggressive Eucalyptus foliar pathogen Teratosphaeria destructans.</title>
        <authorList>
            <person name="Havenga M."/>
            <person name="Wingfield B.D."/>
            <person name="Wingfield M.J."/>
            <person name="Dreyer L.L."/>
            <person name="Roets F."/>
            <person name="Aylward J."/>
        </authorList>
    </citation>
    <scope>NUCLEOTIDE SEQUENCE [LARGE SCALE GENOMIC DNA]</scope>
    <source>
        <strain evidence="2">CMW44962</strain>
    </source>
</reference>
<gene>
    <name evidence="2" type="ORF">Tdes44962_MAKER08540</name>
</gene>
<dbReference type="EMBL" id="RIBY02000924">
    <property type="protein sequence ID" value="KAH9835482.1"/>
    <property type="molecule type" value="Genomic_DNA"/>
</dbReference>
<evidence type="ECO:0000313" key="3">
    <source>
        <dbReference type="Proteomes" id="UP001138500"/>
    </source>
</evidence>
<dbReference type="AlphaFoldDB" id="A0A9W7SW76"/>
<accession>A0A9W7SW76</accession>
<reference evidence="2 3" key="1">
    <citation type="journal article" date="2018" name="IMA Fungus">
        <title>IMA Genome-F 10: Nine draft genome sequences of Claviceps purpurea s.lat., including C. arundinis, C. humidiphila, and C. cf. spartinae, pseudomolecules for the pitch canker pathogen Fusarium circinatum, draft genome of Davidsoniella eucalypti, Grosmannia galeiformis, Quambalaria eucalypti, and Teratosphaeria destructans.</title>
        <authorList>
            <person name="Wingfield B.D."/>
            <person name="Liu M."/>
            <person name="Nguyen H.D."/>
            <person name="Lane F.A."/>
            <person name="Morgan S.W."/>
            <person name="De Vos L."/>
            <person name="Wilken P.M."/>
            <person name="Duong T.A."/>
            <person name="Aylward J."/>
            <person name="Coetzee M.P."/>
            <person name="Dadej K."/>
            <person name="De Beer Z.W."/>
            <person name="Findlay W."/>
            <person name="Havenga M."/>
            <person name="Kolarik M."/>
            <person name="Menzies J.G."/>
            <person name="Naidoo K."/>
            <person name="Pochopski O."/>
            <person name="Shoukouhi P."/>
            <person name="Santana Q.C."/>
            <person name="Seifert K.A."/>
            <person name="Soal N."/>
            <person name="Steenkamp E.T."/>
            <person name="Tatham C.T."/>
            <person name="van der Nest M.A."/>
            <person name="Wingfield M.J."/>
        </authorList>
    </citation>
    <scope>NUCLEOTIDE SEQUENCE [LARGE SCALE GENOMIC DNA]</scope>
    <source>
        <strain evidence="2">CMW44962</strain>
    </source>
</reference>
<proteinExistence type="predicted"/>
<keyword evidence="3" id="KW-1185">Reference proteome</keyword>
<dbReference type="OrthoDB" id="3627830at2759"/>